<evidence type="ECO:0000256" key="3">
    <source>
        <dbReference type="ARBA" id="ARBA00023125"/>
    </source>
</evidence>
<organism evidence="6 7">
    <name type="scientific">Marinomonas balearica</name>
    <dbReference type="NCBI Taxonomy" id="491947"/>
    <lineage>
        <taxon>Bacteria</taxon>
        <taxon>Pseudomonadati</taxon>
        <taxon>Pseudomonadota</taxon>
        <taxon>Gammaproteobacteria</taxon>
        <taxon>Oceanospirillales</taxon>
        <taxon>Oceanospirillaceae</taxon>
        <taxon>Marinomonas</taxon>
    </lineage>
</organism>
<evidence type="ECO:0000313" key="6">
    <source>
        <dbReference type="EMBL" id="TDO96297.1"/>
    </source>
</evidence>
<dbReference type="SUPFAM" id="SSF46785">
    <property type="entry name" value="Winged helix' DNA-binding domain"/>
    <property type="match status" value="1"/>
</dbReference>
<dbReference type="Proteomes" id="UP000294656">
    <property type="component" value="Unassembled WGS sequence"/>
</dbReference>
<dbReference type="PANTHER" id="PTHR30537:SF5">
    <property type="entry name" value="HTH-TYPE TRANSCRIPTIONAL ACTIVATOR TTDR-RELATED"/>
    <property type="match status" value="1"/>
</dbReference>
<sequence>MDKFQAMKVFCRVYEAESFKSASETLGISRPMVTRYINTLEEALGVKLLQRNTRNISITHAGTLYYKHGIAILEALEEAENELNDLSNSPKGRLKVSVPMDFGLSYMVPIFNEFQKLYPDIKIDVDFNDRRVDLTESGVDIAVRGGALGGDQFVARPLTEFKGYVCASPEYLSTFGEPKTPHDLIDHNCLRYSLAPSPNQWSFMDGKHGEMNVPVSGSFEANNGGALTRMAVEGVGIIYQPGFLVDRYVQSGQLVPILTNFCGYVGKFHAVYTQRRLLPKPTRLLLEFMIEKLRAV</sequence>
<keyword evidence="7" id="KW-1185">Reference proteome</keyword>
<dbReference type="GO" id="GO:0006351">
    <property type="term" value="P:DNA-templated transcription"/>
    <property type="evidence" value="ECO:0007669"/>
    <property type="project" value="TreeGrafter"/>
</dbReference>
<dbReference type="OrthoDB" id="9815676at2"/>
<keyword evidence="2" id="KW-0805">Transcription regulation</keyword>
<accession>A0A4R6M4R3</accession>
<dbReference type="InterPro" id="IPR036388">
    <property type="entry name" value="WH-like_DNA-bd_sf"/>
</dbReference>
<comment type="caution">
    <text evidence="6">The sequence shown here is derived from an EMBL/GenBank/DDBJ whole genome shotgun (WGS) entry which is preliminary data.</text>
</comment>
<evidence type="ECO:0000259" key="5">
    <source>
        <dbReference type="PROSITE" id="PS50931"/>
    </source>
</evidence>
<dbReference type="InterPro" id="IPR058163">
    <property type="entry name" value="LysR-type_TF_proteobact-type"/>
</dbReference>
<dbReference type="FunFam" id="1.10.10.10:FF:000001">
    <property type="entry name" value="LysR family transcriptional regulator"/>
    <property type="match status" value="1"/>
</dbReference>
<protein>
    <submittedName>
        <fullName evidence="6">LysR family transcriptional regulator</fullName>
    </submittedName>
</protein>
<reference evidence="6 7" key="1">
    <citation type="submission" date="2019-03" db="EMBL/GenBank/DDBJ databases">
        <title>Genomic Encyclopedia of Type Strains, Phase III (KMG-III): the genomes of soil and plant-associated and newly described type strains.</title>
        <authorList>
            <person name="Whitman W."/>
        </authorList>
    </citation>
    <scope>NUCLEOTIDE SEQUENCE [LARGE SCALE GENOMIC DNA]</scope>
    <source>
        <strain evidence="6 7">CECT 7378</strain>
    </source>
</reference>
<gene>
    <name evidence="6" type="ORF">DFP79_2870</name>
</gene>
<evidence type="ECO:0000256" key="4">
    <source>
        <dbReference type="ARBA" id="ARBA00023163"/>
    </source>
</evidence>
<dbReference type="Gene3D" id="1.10.10.10">
    <property type="entry name" value="Winged helix-like DNA-binding domain superfamily/Winged helix DNA-binding domain"/>
    <property type="match status" value="1"/>
</dbReference>
<dbReference type="RefSeq" id="WP_133504594.1">
    <property type="nucleotide sequence ID" value="NZ_SNXC01000014.1"/>
</dbReference>
<feature type="domain" description="HTH lysR-type" evidence="5">
    <location>
        <begin position="1"/>
        <end position="59"/>
    </location>
</feature>
<evidence type="ECO:0000313" key="7">
    <source>
        <dbReference type="Proteomes" id="UP000294656"/>
    </source>
</evidence>
<dbReference type="InterPro" id="IPR000847">
    <property type="entry name" value="LysR_HTH_N"/>
</dbReference>
<dbReference type="Pfam" id="PF00126">
    <property type="entry name" value="HTH_1"/>
    <property type="match status" value="1"/>
</dbReference>
<keyword evidence="4" id="KW-0804">Transcription</keyword>
<comment type="similarity">
    <text evidence="1">Belongs to the LysR transcriptional regulatory family.</text>
</comment>
<name>A0A4R6M4R3_9GAMM</name>
<evidence type="ECO:0000256" key="2">
    <source>
        <dbReference type="ARBA" id="ARBA00023015"/>
    </source>
</evidence>
<evidence type="ECO:0000256" key="1">
    <source>
        <dbReference type="ARBA" id="ARBA00009437"/>
    </source>
</evidence>
<dbReference type="PROSITE" id="PS50931">
    <property type="entry name" value="HTH_LYSR"/>
    <property type="match status" value="1"/>
</dbReference>
<dbReference type="PANTHER" id="PTHR30537">
    <property type="entry name" value="HTH-TYPE TRANSCRIPTIONAL REGULATOR"/>
    <property type="match status" value="1"/>
</dbReference>
<dbReference type="EMBL" id="SNXC01000014">
    <property type="protein sequence ID" value="TDO96297.1"/>
    <property type="molecule type" value="Genomic_DNA"/>
</dbReference>
<dbReference type="GO" id="GO:0003700">
    <property type="term" value="F:DNA-binding transcription factor activity"/>
    <property type="evidence" value="ECO:0007669"/>
    <property type="project" value="InterPro"/>
</dbReference>
<proteinExistence type="inferred from homology"/>
<keyword evidence="3" id="KW-0238">DNA-binding</keyword>
<dbReference type="InterPro" id="IPR005119">
    <property type="entry name" value="LysR_subst-bd"/>
</dbReference>
<dbReference type="Gene3D" id="3.40.190.290">
    <property type="match status" value="1"/>
</dbReference>
<dbReference type="Pfam" id="PF03466">
    <property type="entry name" value="LysR_substrate"/>
    <property type="match status" value="1"/>
</dbReference>
<dbReference type="GO" id="GO:0043565">
    <property type="term" value="F:sequence-specific DNA binding"/>
    <property type="evidence" value="ECO:0007669"/>
    <property type="project" value="TreeGrafter"/>
</dbReference>
<dbReference type="AlphaFoldDB" id="A0A4R6M4R3"/>
<dbReference type="CDD" id="cd08422">
    <property type="entry name" value="PBP2_CrgA_like"/>
    <property type="match status" value="1"/>
</dbReference>
<dbReference type="InterPro" id="IPR036390">
    <property type="entry name" value="WH_DNA-bd_sf"/>
</dbReference>
<dbReference type="SUPFAM" id="SSF53850">
    <property type="entry name" value="Periplasmic binding protein-like II"/>
    <property type="match status" value="1"/>
</dbReference>